<evidence type="ECO:0000313" key="2">
    <source>
        <dbReference type="Proteomes" id="UP000604046"/>
    </source>
</evidence>
<accession>A0A812PHH9</accession>
<gene>
    <name evidence="1" type="primary">Snip1</name>
    <name evidence="1" type="ORF">SNAT2548_LOCUS18534</name>
</gene>
<keyword evidence="2" id="KW-1185">Reference proteome</keyword>
<dbReference type="EMBL" id="CAJNDS010002147">
    <property type="protein sequence ID" value="CAE7351360.1"/>
    <property type="molecule type" value="Genomic_DNA"/>
</dbReference>
<proteinExistence type="predicted"/>
<name>A0A812PHH9_9DINO</name>
<protein>
    <submittedName>
        <fullName evidence="1">Snip1 protein</fullName>
    </submittedName>
</protein>
<organism evidence="1 2">
    <name type="scientific">Symbiodinium natans</name>
    <dbReference type="NCBI Taxonomy" id="878477"/>
    <lineage>
        <taxon>Eukaryota</taxon>
        <taxon>Sar</taxon>
        <taxon>Alveolata</taxon>
        <taxon>Dinophyceae</taxon>
        <taxon>Suessiales</taxon>
        <taxon>Symbiodiniaceae</taxon>
        <taxon>Symbiodinium</taxon>
    </lineage>
</organism>
<dbReference type="Proteomes" id="UP000604046">
    <property type="component" value="Unassembled WGS sequence"/>
</dbReference>
<comment type="caution">
    <text evidence="1">The sequence shown here is derived from an EMBL/GenBank/DDBJ whole genome shotgun (WGS) entry which is preliminary data.</text>
</comment>
<sequence length="148" mass="16373">MGSSTAAMAAPTHRFEFKISGQAYAFDTVKSDIEKHSLPPYQGFMINGGPAEIPLQEHDEVCDFTIYRTDTPGEKKVFPPLKAKEFLQKLATPHCAGTRPSGEIYEEWAEWEKTKRTSISFEAFDINARDVPGSGYYNMGSKALSSAA</sequence>
<reference evidence="1" key="1">
    <citation type="submission" date="2021-02" db="EMBL/GenBank/DDBJ databases">
        <authorList>
            <person name="Dougan E. K."/>
            <person name="Rhodes N."/>
            <person name="Thang M."/>
            <person name="Chan C."/>
        </authorList>
    </citation>
    <scope>NUCLEOTIDE SEQUENCE</scope>
</reference>
<evidence type="ECO:0000313" key="1">
    <source>
        <dbReference type="EMBL" id="CAE7351360.1"/>
    </source>
</evidence>
<dbReference type="OrthoDB" id="10297787at2759"/>
<dbReference type="AlphaFoldDB" id="A0A812PHH9"/>